<feature type="compositionally biased region" description="Polar residues" evidence="6">
    <location>
        <begin position="1"/>
        <end position="12"/>
    </location>
</feature>
<reference evidence="7 8" key="1">
    <citation type="submission" date="2015-04" db="EMBL/GenBank/DDBJ databases">
        <title>Complete genome sequence of Schizopora paradoxa KUC8140, a cosmopolitan wood degrader in East Asia.</title>
        <authorList>
            <consortium name="DOE Joint Genome Institute"/>
            <person name="Min B."/>
            <person name="Park H."/>
            <person name="Jang Y."/>
            <person name="Kim J.-J."/>
            <person name="Kim K.H."/>
            <person name="Pangilinan J."/>
            <person name="Lipzen A."/>
            <person name="Riley R."/>
            <person name="Grigoriev I.V."/>
            <person name="Spatafora J.W."/>
            <person name="Choi I.-G."/>
        </authorList>
    </citation>
    <scope>NUCLEOTIDE SEQUENCE [LARGE SCALE GENOMIC DNA]</scope>
    <source>
        <strain evidence="7 8">KUC8140</strain>
    </source>
</reference>
<feature type="compositionally biased region" description="Pro residues" evidence="6">
    <location>
        <begin position="606"/>
        <end position="630"/>
    </location>
</feature>
<sequence length="1108" mass="120252">MDGSRASSEVLTSPSPSPPPPTNLKSVPTAAKLKAASLDDTSSLSELTDDEGDGSRGASTHSSTPEEANGSSRRKRGSLVPAPMWGWAYKTAGRKPTDNAKDASRQGSSTPPPPSSSKLPESNGVDDDDEDKHVAAKEPEHPSGMDDADKGGDSDASTEGGPDADDQDDLEEEEEEEEEEEPEEEQVDSDDEEPVALADAPSKSDEKTREASPDLTDVEDEDEVMSERESESESEVESEGEEDAEPAAAEDPVDEPLHKVTVDSAAPVVPAAPASSSIMAGQQLIKTPTPSPSTSPEPEERPANPDPQELEPEATTALERKPEADPEVDNAENVEPAEIDADVEQEVEIEPEEAESDVQPAHRAEALDVLAGIELKFALLREMLYVEKMEDLAMEEAMILQGIHPEMIQLQAELQVRHDRRLELASRKRKHEDDHVRMMRKYDEDAIWDWWRHGRDKLQSDMFAEANRKRRKLEREKRVLERPPQARRIPPPPPFLTDVPPLTIKELVRYSTTGLQQHNSRQRRKQTLRSVKPRSYPTLNVLSLTEVQSDLQQLPIRRQNMAFGPQFGIDIGPGMGVPGPSAVEPFPDNALGIINGQQAFGQGPPQFAPPPSTQPRPYQPPVNRSIPPPSHHQQIGVPPPIGGLHHGGSRPMQGPGQPHVYSGSGGPPPMPAFNNPRSSRRSPSPPYEANVNGINGSVPQHGGMSGPGQRGWPKANGWKEQRRVPSGSGSKDAHPFDLRDIRPERETRPEKRTRDLRDEWYDNGVSREGDEHLRLNGPSSSHHQSGLPTHRHTLQHHNLHGIPHHHHVVHRHPGSHHHHDLSRSGASGRRHEHASGDYDHRSRRLPPDADHHANARSNASPLWKPEDGEPSRERGRPAMVGPSSSMGPQPPPPPSDRLQPTPFVMTPSQAMQAYPPSRRDHWDDRGPPPYADGHTPHMQEPGPSRHGHIPLGRPPSPPRHGLHNGLASPPRRIAPPGSPPFQMNSPRHHPQSSHPSPRIGASSMKSTRPISPVPAKILTSALYPPGPTGPGTPGIGGGSSRIGTPGLAGPGTRPDGPPHPNGHGSLSLFPSPAPPPPLTGPGGQSHLPPGNSDLLPSKMSVVPLGNGP</sequence>
<feature type="compositionally biased region" description="Basic and acidic residues" evidence="6">
    <location>
        <begin position="864"/>
        <end position="876"/>
    </location>
</feature>
<feature type="compositionally biased region" description="Basic and acidic residues" evidence="6">
    <location>
        <begin position="131"/>
        <end position="153"/>
    </location>
</feature>
<accession>A0A0H2SB23</accession>
<evidence type="ECO:0000256" key="4">
    <source>
        <dbReference type="ARBA" id="ARBA00023163"/>
    </source>
</evidence>
<comment type="subcellular location">
    <subcellularLocation>
        <location evidence="1">Nucleus</location>
    </subcellularLocation>
</comment>
<dbReference type="OrthoDB" id="20886at2759"/>
<feature type="region of interest" description="Disordered" evidence="6">
    <location>
        <begin position="474"/>
        <end position="498"/>
    </location>
</feature>
<dbReference type="GO" id="GO:0005654">
    <property type="term" value="C:nucleoplasm"/>
    <property type="evidence" value="ECO:0007669"/>
    <property type="project" value="UniProtKB-ARBA"/>
</dbReference>
<feature type="compositionally biased region" description="Acidic residues" evidence="6">
    <location>
        <begin position="162"/>
        <end position="194"/>
    </location>
</feature>
<dbReference type="InterPro" id="IPR013907">
    <property type="entry name" value="Sds3"/>
</dbReference>
<feature type="compositionally biased region" description="Basic and acidic residues" evidence="6">
    <location>
        <begin position="202"/>
        <end position="212"/>
    </location>
</feature>
<proteinExistence type="predicted"/>
<feature type="compositionally biased region" description="Basic and acidic residues" evidence="6">
    <location>
        <begin position="917"/>
        <end position="926"/>
    </location>
</feature>
<organism evidence="7 8">
    <name type="scientific">Schizopora paradoxa</name>
    <dbReference type="NCBI Taxonomy" id="27342"/>
    <lineage>
        <taxon>Eukaryota</taxon>
        <taxon>Fungi</taxon>
        <taxon>Dikarya</taxon>
        <taxon>Basidiomycota</taxon>
        <taxon>Agaricomycotina</taxon>
        <taxon>Agaricomycetes</taxon>
        <taxon>Hymenochaetales</taxon>
        <taxon>Schizoporaceae</taxon>
        <taxon>Schizopora</taxon>
    </lineage>
</organism>
<feature type="compositionally biased region" description="Basic and acidic residues" evidence="6">
    <location>
        <begin position="95"/>
        <end position="104"/>
    </location>
</feature>
<evidence type="ECO:0000313" key="7">
    <source>
        <dbReference type="EMBL" id="KLO18908.1"/>
    </source>
</evidence>
<dbReference type="Proteomes" id="UP000053477">
    <property type="component" value="Unassembled WGS sequence"/>
</dbReference>
<dbReference type="AlphaFoldDB" id="A0A0H2SB23"/>
<keyword evidence="5" id="KW-0539">Nucleus</keyword>
<feature type="compositionally biased region" description="Basic and acidic residues" evidence="6">
    <location>
        <begin position="833"/>
        <end position="853"/>
    </location>
</feature>
<evidence type="ECO:0008006" key="9">
    <source>
        <dbReference type="Google" id="ProtNLM"/>
    </source>
</evidence>
<evidence type="ECO:0000256" key="1">
    <source>
        <dbReference type="ARBA" id="ARBA00004123"/>
    </source>
</evidence>
<protein>
    <recommendedName>
        <fullName evidence="9">Sds3-like-domain-containing protein</fullName>
    </recommendedName>
</protein>
<gene>
    <name evidence="7" type="ORF">SCHPADRAFT_899252</name>
</gene>
<dbReference type="InParanoid" id="A0A0H2SB23"/>
<dbReference type="EMBL" id="KQ085890">
    <property type="protein sequence ID" value="KLO18908.1"/>
    <property type="molecule type" value="Genomic_DNA"/>
</dbReference>
<feature type="compositionally biased region" description="Acidic residues" evidence="6">
    <location>
        <begin position="325"/>
        <end position="339"/>
    </location>
</feature>
<name>A0A0H2SB23_9AGAM</name>
<evidence type="ECO:0000256" key="3">
    <source>
        <dbReference type="ARBA" id="ARBA00023015"/>
    </source>
</evidence>
<dbReference type="SMART" id="SM01401">
    <property type="entry name" value="Sds3"/>
    <property type="match status" value="1"/>
</dbReference>
<feature type="compositionally biased region" description="Acidic residues" evidence="6">
    <location>
        <begin position="232"/>
        <end position="245"/>
    </location>
</feature>
<evidence type="ECO:0000256" key="5">
    <source>
        <dbReference type="ARBA" id="ARBA00023242"/>
    </source>
</evidence>
<feature type="compositionally biased region" description="Polar residues" evidence="6">
    <location>
        <begin position="57"/>
        <end position="71"/>
    </location>
</feature>
<keyword evidence="3" id="KW-0805">Transcription regulation</keyword>
<feature type="compositionally biased region" description="Basic residues" evidence="6">
    <location>
        <begin position="805"/>
        <end position="820"/>
    </location>
</feature>
<evidence type="ECO:0000256" key="2">
    <source>
        <dbReference type="ARBA" id="ARBA00022491"/>
    </source>
</evidence>
<feature type="region of interest" description="Disordered" evidence="6">
    <location>
        <begin position="805"/>
        <end position="1108"/>
    </location>
</feature>
<dbReference type="Pfam" id="PF08598">
    <property type="entry name" value="Sds3"/>
    <property type="match status" value="1"/>
</dbReference>
<keyword evidence="8" id="KW-1185">Reference proteome</keyword>
<feature type="compositionally biased region" description="Basic and acidic residues" evidence="6">
    <location>
        <begin position="731"/>
        <end position="774"/>
    </location>
</feature>
<feature type="region of interest" description="Disordered" evidence="6">
    <location>
        <begin position="595"/>
        <end position="789"/>
    </location>
</feature>
<feature type="compositionally biased region" description="Polar residues" evidence="6">
    <location>
        <begin position="777"/>
        <end position="787"/>
    </location>
</feature>
<keyword evidence="4" id="KW-0804">Transcription</keyword>
<feature type="compositionally biased region" description="Low complexity" evidence="6">
    <location>
        <begin position="264"/>
        <end position="277"/>
    </location>
</feature>
<keyword evidence="2" id="KW-0678">Repressor</keyword>
<feature type="region of interest" description="Disordered" evidence="6">
    <location>
        <begin position="1"/>
        <end position="339"/>
    </location>
</feature>
<dbReference type="STRING" id="27342.A0A0H2SB23"/>
<evidence type="ECO:0000313" key="8">
    <source>
        <dbReference type="Proteomes" id="UP000053477"/>
    </source>
</evidence>
<evidence type="ECO:0000256" key="6">
    <source>
        <dbReference type="SAM" id="MobiDB-lite"/>
    </source>
</evidence>
<feature type="compositionally biased region" description="Gly residues" evidence="6">
    <location>
        <begin position="1031"/>
        <end position="1040"/>
    </location>
</feature>
<feature type="compositionally biased region" description="Low complexity" evidence="6">
    <location>
        <begin position="596"/>
        <end position="605"/>
    </location>
</feature>
<dbReference type="GO" id="GO:0010468">
    <property type="term" value="P:regulation of gene expression"/>
    <property type="evidence" value="ECO:0007669"/>
    <property type="project" value="UniProtKB-ARBA"/>
</dbReference>
<dbReference type="PANTHER" id="PTHR21964">
    <property type="entry name" value="BREAST CANCER METASTASIS-SUPPRESSOR 1"/>
    <property type="match status" value="1"/>
</dbReference>